<proteinExistence type="predicted"/>
<dbReference type="AlphaFoldDB" id="A0A2M7XLQ1"/>
<dbReference type="EMBL" id="PFWP01000037">
    <property type="protein sequence ID" value="PJA49699.1"/>
    <property type="molecule type" value="Genomic_DNA"/>
</dbReference>
<gene>
    <name evidence="1" type="ORF">CO169_01385</name>
</gene>
<name>A0A2M7XLQ1_9BACT</name>
<comment type="caution">
    <text evidence="1">The sequence shown here is derived from an EMBL/GenBank/DDBJ whole genome shotgun (WGS) entry which is preliminary data.</text>
</comment>
<evidence type="ECO:0008006" key="3">
    <source>
        <dbReference type="Google" id="ProtNLM"/>
    </source>
</evidence>
<reference evidence="2" key="1">
    <citation type="submission" date="2017-09" db="EMBL/GenBank/DDBJ databases">
        <title>Depth-based differentiation of microbial function through sediment-hosted aquifers and enrichment of novel symbionts in the deep terrestrial subsurface.</title>
        <authorList>
            <person name="Probst A.J."/>
            <person name="Ladd B."/>
            <person name="Jarett J.K."/>
            <person name="Geller-Mcgrath D.E."/>
            <person name="Sieber C.M.K."/>
            <person name="Emerson J.B."/>
            <person name="Anantharaman K."/>
            <person name="Thomas B.C."/>
            <person name="Malmstrom R."/>
            <person name="Stieglmeier M."/>
            <person name="Klingl A."/>
            <person name="Woyke T."/>
            <person name="Ryan C.M."/>
            <person name="Banfield J.F."/>
        </authorList>
    </citation>
    <scope>NUCLEOTIDE SEQUENCE [LARGE SCALE GENOMIC DNA]</scope>
</reference>
<evidence type="ECO:0000313" key="2">
    <source>
        <dbReference type="Proteomes" id="UP000230062"/>
    </source>
</evidence>
<organism evidence="1 2">
    <name type="scientific">Candidatus Shapirobacteria bacterium CG_4_9_14_3_um_filter_39_13</name>
    <dbReference type="NCBI Taxonomy" id="1974479"/>
    <lineage>
        <taxon>Bacteria</taxon>
        <taxon>Candidatus Shapironibacteriota</taxon>
    </lineage>
</organism>
<accession>A0A2M7XLQ1</accession>
<sequence length="118" mass="14212">MKTNFKNTQKFEKDFKKLSKKFRSLDNDLIEFKKVLNESPLGIGKHFNIIAKTGFIYIVKARFFCKSLKKKDLRIIYAYIENHQLVEMIGIEFIEIYFKGEKTNEDKERIREYLKIFS</sequence>
<evidence type="ECO:0000313" key="1">
    <source>
        <dbReference type="EMBL" id="PJA49699.1"/>
    </source>
</evidence>
<dbReference type="Proteomes" id="UP000230062">
    <property type="component" value="Unassembled WGS sequence"/>
</dbReference>
<protein>
    <recommendedName>
        <fullName evidence="3">Addiction module toxin RelE</fullName>
    </recommendedName>
</protein>